<dbReference type="EMBL" id="BPQB01000060">
    <property type="protein sequence ID" value="GJE96493.1"/>
    <property type="molecule type" value="Genomic_DNA"/>
</dbReference>
<protein>
    <submittedName>
        <fullName evidence="2">Uncharacterized protein</fullName>
    </submittedName>
</protein>
<accession>A0A9P3LIS8</accession>
<evidence type="ECO:0000256" key="1">
    <source>
        <dbReference type="SAM" id="MobiDB-lite"/>
    </source>
</evidence>
<comment type="caution">
    <text evidence="2">The sequence shown here is derived from an EMBL/GenBank/DDBJ whole genome shotgun (WGS) entry which is preliminary data.</text>
</comment>
<proteinExistence type="predicted"/>
<feature type="compositionally biased region" description="Polar residues" evidence="1">
    <location>
        <begin position="110"/>
        <end position="119"/>
    </location>
</feature>
<organism evidence="2 3">
    <name type="scientific">Phanerochaete sordida</name>
    <dbReference type="NCBI Taxonomy" id="48140"/>
    <lineage>
        <taxon>Eukaryota</taxon>
        <taxon>Fungi</taxon>
        <taxon>Dikarya</taxon>
        <taxon>Basidiomycota</taxon>
        <taxon>Agaricomycotina</taxon>
        <taxon>Agaricomycetes</taxon>
        <taxon>Polyporales</taxon>
        <taxon>Phanerochaetaceae</taxon>
        <taxon>Phanerochaete</taxon>
    </lineage>
</organism>
<name>A0A9P3LIS8_9APHY</name>
<evidence type="ECO:0000313" key="2">
    <source>
        <dbReference type="EMBL" id="GJE96493.1"/>
    </source>
</evidence>
<reference evidence="2 3" key="1">
    <citation type="submission" date="2021-08" db="EMBL/GenBank/DDBJ databases">
        <title>Draft Genome Sequence of Phanerochaete sordida strain YK-624.</title>
        <authorList>
            <person name="Mori T."/>
            <person name="Dohra H."/>
            <person name="Suzuki T."/>
            <person name="Kawagishi H."/>
            <person name="Hirai H."/>
        </authorList>
    </citation>
    <scope>NUCLEOTIDE SEQUENCE [LARGE SCALE GENOMIC DNA]</scope>
    <source>
        <strain evidence="2 3">YK-624</strain>
    </source>
</reference>
<dbReference type="AlphaFoldDB" id="A0A9P3LIS8"/>
<dbReference type="Proteomes" id="UP000703269">
    <property type="component" value="Unassembled WGS sequence"/>
</dbReference>
<sequence length="119" mass="13150">MGMSEGRPRHTHGWAVSELEAVFLPTTNVGRLRIFPSATPQITISENICNRRSIPAHSVSFGPLDMADTSFSLHRVSSSFHPVGHCARTCYRRRRRTPAGAHAQPGSLLWSRTSSPSRV</sequence>
<gene>
    <name evidence="2" type="ORF">PsYK624_126900</name>
</gene>
<evidence type="ECO:0000313" key="3">
    <source>
        <dbReference type="Proteomes" id="UP000703269"/>
    </source>
</evidence>
<keyword evidence="3" id="KW-1185">Reference proteome</keyword>
<feature type="region of interest" description="Disordered" evidence="1">
    <location>
        <begin position="95"/>
        <end position="119"/>
    </location>
</feature>